<reference evidence="3" key="1">
    <citation type="submission" date="2024-03" db="EMBL/GenBank/DDBJ databases">
        <authorList>
            <consortium name="ELIXIR-Norway"/>
            <consortium name="Elixir Norway"/>
        </authorList>
    </citation>
    <scope>NUCLEOTIDE SEQUENCE</scope>
</reference>
<proteinExistence type="predicted"/>
<dbReference type="Proteomes" id="UP001497522">
    <property type="component" value="Chromosome 6"/>
</dbReference>
<keyword evidence="2" id="KW-0812">Transmembrane</keyword>
<organism evidence="3 4">
    <name type="scientific">Sphagnum jensenii</name>
    <dbReference type="NCBI Taxonomy" id="128206"/>
    <lineage>
        <taxon>Eukaryota</taxon>
        <taxon>Viridiplantae</taxon>
        <taxon>Streptophyta</taxon>
        <taxon>Embryophyta</taxon>
        <taxon>Bryophyta</taxon>
        <taxon>Sphagnophytina</taxon>
        <taxon>Sphagnopsida</taxon>
        <taxon>Sphagnales</taxon>
        <taxon>Sphagnaceae</taxon>
        <taxon>Sphagnum</taxon>
    </lineage>
</organism>
<keyword evidence="2" id="KW-1133">Transmembrane helix</keyword>
<keyword evidence="4" id="KW-1185">Reference proteome</keyword>
<name>A0ABP1BQ03_9BRYO</name>
<evidence type="ECO:0000313" key="3">
    <source>
        <dbReference type="EMBL" id="CAK9878077.1"/>
    </source>
</evidence>
<evidence type="ECO:0008006" key="5">
    <source>
        <dbReference type="Google" id="ProtNLM"/>
    </source>
</evidence>
<evidence type="ECO:0000256" key="2">
    <source>
        <dbReference type="SAM" id="Phobius"/>
    </source>
</evidence>
<protein>
    <recommendedName>
        <fullName evidence="5">Transmembrane protein</fullName>
    </recommendedName>
</protein>
<feature type="transmembrane region" description="Helical" evidence="2">
    <location>
        <begin position="35"/>
        <end position="62"/>
    </location>
</feature>
<feature type="transmembrane region" description="Helical" evidence="2">
    <location>
        <begin position="148"/>
        <end position="168"/>
    </location>
</feature>
<feature type="transmembrane region" description="Helical" evidence="2">
    <location>
        <begin position="74"/>
        <end position="95"/>
    </location>
</feature>
<dbReference type="PANTHER" id="PTHR34965:SF1">
    <property type="entry name" value="OS07G0118300 PROTEIN"/>
    <property type="match status" value="1"/>
</dbReference>
<dbReference type="EMBL" id="OZ023707">
    <property type="protein sequence ID" value="CAK9878077.1"/>
    <property type="molecule type" value="Genomic_DNA"/>
</dbReference>
<evidence type="ECO:0000256" key="1">
    <source>
        <dbReference type="SAM" id="MobiDB-lite"/>
    </source>
</evidence>
<sequence>MPKTKEGTVNSDEPPVADGAPLLENRPLTPPTDSLLYVCMVLSIVSALGSVLCMVVNLVSLLRSFDSRGFDYRVSPFVLILRCYAVAIAFFVALAETEWEVIFRLWQVLEYWVGRGMFQIFIATLTKVLARASGETQAESVLHDIASWWLLICGVVYTAAGLLCIGRIKRSHMREVSRRQQAIKDLEEVHRRRAELEAQLGHS</sequence>
<dbReference type="PANTHER" id="PTHR34965">
    <property type="entry name" value="OS07G0118300 PROTEIN"/>
    <property type="match status" value="1"/>
</dbReference>
<accession>A0ABP1BQ03</accession>
<feature type="region of interest" description="Disordered" evidence="1">
    <location>
        <begin position="1"/>
        <end position="25"/>
    </location>
</feature>
<keyword evidence="2" id="KW-0472">Membrane</keyword>
<evidence type="ECO:0000313" key="4">
    <source>
        <dbReference type="Proteomes" id="UP001497522"/>
    </source>
</evidence>
<gene>
    <name evidence="3" type="ORF">CSSPJE1EN2_LOCUS19902</name>
</gene>